<dbReference type="Proteomes" id="UP000310016">
    <property type="component" value="Unassembled WGS sequence"/>
</dbReference>
<protein>
    <recommendedName>
        <fullName evidence="4">Filamentous hemagglutinin</fullName>
    </recommendedName>
</protein>
<comment type="caution">
    <text evidence="2">The sequence shown here is derived from an EMBL/GenBank/DDBJ whole genome shotgun (WGS) entry which is preliminary data.</text>
</comment>
<evidence type="ECO:0000256" key="1">
    <source>
        <dbReference type="SAM" id="MobiDB-lite"/>
    </source>
</evidence>
<organism evidence="2 3">
    <name type="scientific">Chitiniphilus eburneus</name>
    <dbReference type="NCBI Taxonomy" id="2571148"/>
    <lineage>
        <taxon>Bacteria</taxon>
        <taxon>Pseudomonadati</taxon>
        <taxon>Pseudomonadota</taxon>
        <taxon>Betaproteobacteria</taxon>
        <taxon>Neisseriales</taxon>
        <taxon>Chitinibacteraceae</taxon>
        <taxon>Chitiniphilus</taxon>
    </lineage>
</organism>
<dbReference type="EMBL" id="SUMF01000085">
    <property type="protein sequence ID" value="TJZ60857.1"/>
    <property type="molecule type" value="Genomic_DNA"/>
</dbReference>
<reference evidence="2 3" key="1">
    <citation type="submission" date="2019-04" db="EMBL/GenBank/DDBJ databases">
        <title>Chitiniphilus eburnea sp. nov., a novel chitinolytic bacterium isolated from aquaculture sludge.</title>
        <authorList>
            <person name="Sheng M."/>
        </authorList>
    </citation>
    <scope>NUCLEOTIDE SEQUENCE [LARGE SCALE GENOMIC DNA]</scope>
    <source>
        <strain evidence="2 3">HX-2-15</strain>
    </source>
</reference>
<dbReference type="RefSeq" id="WP_211243554.1">
    <property type="nucleotide sequence ID" value="NZ_SUMF01000085.1"/>
</dbReference>
<name>A0A4U0P0V3_9NEIS</name>
<evidence type="ECO:0008006" key="4">
    <source>
        <dbReference type="Google" id="ProtNLM"/>
    </source>
</evidence>
<keyword evidence="3" id="KW-1185">Reference proteome</keyword>
<sequence length="231" mass="24068">DGDLNVIGSQLRIKETEASALNALLGQGSTIQLAASQDVNISADLDQHTRDDDYRYQSKNAVGKRESWGNNSEQTTTAVASLVSGDNVAIQAGRDLSIQGSQVASTLDLDLLAGRDVHIGGVGEQDSKTSEDHQRGSGMFQSDMGVTFGKQSSDATRDQDTQRVAGSLVGSSAGNVTVYAGRDIGVQASDLIAGGDLSVSGRNVLIEAAAETQHYAETQKQKQSGLSIGLG</sequence>
<dbReference type="InterPro" id="IPR025157">
    <property type="entry name" value="Hemagglutinin_rpt"/>
</dbReference>
<feature type="non-terminal residue" evidence="2">
    <location>
        <position position="1"/>
    </location>
</feature>
<gene>
    <name evidence="2" type="ORF">FAZ21_20055</name>
</gene>
<dbReference type="AlphaFoldDB" id="A0A4U0P0V3"/>
<evidence type="ECO:0000313" key="3">
    <source>
        <dbReference type="Proteomes" id="UP000310016"/>
    </source>
</evidence>
<accession>A0A4U0P0V3</accession>
<proteinExistence type="predicted"/>
<dbReference type="GO" id="GO:0003824">
    <property type="term" value="F:catalytic activity"/>
    <property type="evidence" value="ECO:0007669"/>
    <property type="project" value="UniProtKB-ARBA"/>
</dbReference>
<evidence type="ECO:0000313" key="2">
    <source>
        <dbReference type="EMBL" id="TJZ60857.1"/>
    </source>
</evidence>
<feature type="region of interest" description="Disordered" evidence="1">
    <location>
        <begin position="121"/>
        <end position="162"/>
    </location>
</feature>
<feature type="non-terminal residue" evidence="2">
    <location>
        <position position="231"/>
    </location>
</feature>
<dbReference type="Pfam" id="PF13332">
    <property type="entry name" value="Fil_haemagg_2"/>
    <property type="match status" value="2"/>
</dbReference>
<feature type="compositionally biased region" description="Basic and acidic residues" evidence="1">
    <location>
        <begin position="125"/>
        <end position="135"/>
    </location>
</feature>